<evidence type="ECO:0000313" key="2">
    <source>
        <dbReference type="EMBL" id="KAF9780734.1"/>
    </source>
</evidence>
<organism evidence="2 3">
    <name type="scientific">Thelephora terrestris</name>
    <dbReference type="NCBI Taxonomy" id="56493"/>
    <lineage>
        <taxon>Eukaryota</taxon>
        <taxon>Fungi</taxon>
        <taxon>Dikarya</taxon>
        <taxon>Basidiomycota</taxon>
        <taxon>Agaricomycotina</taxon>
        <taxon>Agaricomycetes</taxon>
        <taxon>Thelephorales</taxon>
        <taxon>Thelephoraceae</taxon>
        <taxon>Thelephora</taxon>
    </lineage>
</organism>
<accession>A0A9P6H7G6</accession>
<dbReference type="Proteomes" id="UP000736335">
    <property type="component" value="Unassembled WGS sequence"/>
</dbReference>
<reference evidence="2" key="1">
    <citation type="journal article" date="2020" name="Nat. Commun.">
        <title>Large-scale genome sequencing of mycorrhizal fungi provides insights into the early evolution of symbiotic traits.</title>
        <authorList>
            <person name="Miyauchi S."/>
            <person name="Kiss E."/>
            <person name="Kuo A."/>
            <person name="Drula E."/>
            <person name="Kohler A."/>
            <person name="Sanchez-Garcia M."/>
            <person name="Morin E."/>
            <person name="Andreopoulos B."/>
            <person name="Barry K.W."/>
            <person name="Bonito G."/>
            <person name="Buee M."/>
            <person name="Carver A."/>
            <person name="Chen C."/>
            <person name="Cichocki N."/>
            <person name="Clum A."/>
            <person name="Culley D."/>
            <person name="Crous P.W."/>
            <person name="Fauchery L."/>
            <person name="Girlanda M."/>
            <person name="Hayes R.D."/>
            <person name="Keri Z."/>
            <person name="LaButti K."/>
            <person name="Lipzen A."/>
            <person name="Lombard V."/>
            <person name="Magnuson J."/>
            <person name="Maillard F."/>
            <person name="Murat C."/>
            <person name="Nolan M."/>
            <person name="Ohm R.A."/>
            <person name="Pangilinan J."/>
            <person name="Pereira M.F."/>
            <person name="Perotto S."/>
            <person name="Peter M."/>
            <person name="Pfister S."/>
            <person name="Riley R."/>
            <person name="Sitrit Y."/>
            <person name="Stielow J.B."/>
            <person name="Szollosi G."/>
            <person name="Zifcakova L."/>
            <person name="Stursova M."/>
            <person name="Spatafora J.W."/>
            <person name="Tedersoo L."/>
            <person name="Vaario L.M."/>
            <person name="Yamada A."/>
            <person name="Yan M."/>
            <person name="Wang P."/>
            <person name="Xu J."/>
            <person name="Bruns T."/>
            <person name="Baldrian P."/>
            <person name="Vilgalys R."/>
            <person name="Dunand C."/>
            <person name="Henrissat B."/>
            <person name="Grigoriev I.V."/>
            <person name="Hibbett D."/>
            <person name="Nagy L.G."/>
            <person name="Martin F.M."/>
        </authorList>
    </citation>
    <scope>NUCLEOTIDE SEQUENCE</scope>
    <source>
        <strain evidence="2">UH-Tt-Lm1</strain>
    </source>
</reference>
<sequence length="249" mass="26942">MAQGGTWCSTLHSPLASPSGTVTHPLYGARVHCTRSAGKPVRAMDVFHSGTTCPMFFPLQRLQIPSVVPILGRLWGAARTDTIVGVSTHGRASSESATSLVVLYVNLCAGAESRIVFVPVNAPGRAIFVGGDRCRLHLDDASREGTASNHHPFVLNSANFPVSLKIFRISHRRFWRVFPPQIPGLTTTIRTRDGANQPIGQVGRKARKVNRAEGGRQRTHGHPTTQIPSKAPQSTPTQESSPTHAKRLL</sequence>
<feature type="compositionally biased region" description="Polar residues" evidence="1">
    <location>
        <begin position="222"/>
        <end position="243"/>
    </location>
</feature>
<gene>
    <name evidence="2" type="ORF">BJ322DRAFT_278536</name>
</gene>
<feature type="region of interest" description="Disordered" evidence="1">
    <location>
        <begin position="188"/>
        <end position="249"/>
    </location>
</feature>
<keyword evidence="3" id="KW-1185">Reference proteome</keyword>
<reference evidence="2" key="2">
    <citation type="submission" date="2020-11" db="EMBL/GenBank/DDBJ databases">
        <authorList>
            <consortium name="DOE Joint Genome Institute"/>
            <person name="Kuo A."/>
            <person name="Miyauchi S."/>
            <person name="Kiss E."/>
            <person name="Drula E."/>
            <person name="Kohler A."/>
            <person name="Sanchez-Garcia M."/>
            <person name="Andreopoulos B."/>
            <person name="Barry K.W."/>
            <person name="Bonito G."/>
            <person name="Buee M."/>
            <person name="Carver A."/>
            <person name="Chen C."/>
            <person name="Cichocki N."/>
            <person name="Clum A."/>
            <person name="Culley D."/>
            <person name="Crous P.W."/>
            <person name="Fauchery L."/>
            <person name="Girlanda M."/>
            <person name="Hayes R."/>
            <person name="Keri Z."/>
            <person name="Labutti K."/>
            <person name="Lipzen A."/>
            <person name="Lombard V."/>
            <person name="Magnuson J."/>
            <person name="Maillard F."/>
            <person name="Morin E."/>
            <person name="Murat C."/>
            <person name="Nolan M."/>
            <person name="Ohm R."/>
            <person name="Pangilinan J."/>
            <person name="Pereira M."/>
            <person name="Perotto S."/>
            <person name="Peter M."/>
            <person name="Riley R."/>
            <person name="Sitrit Y."/>
            <person name="Stielow B."/>
            <person name="Szollosi G."/>
            <person name="Zifcakova L."/>
            <person name="Stursova M."/>
            <person name="Spatafora J.W."/>
            <person name="Tedersoo L."/>
            <person name="Vaario L.-M."/>
            <person name="Yamada A."/>
            <person name="Yan M."/>
            <person name="Wang P."/>
            <person name="Xu J."/>
            <person name="Bruns T."/>
            <person name="Baldrian P."/>
            <person name="Vilgalys R."/>
            <person name="Henrissat B."/>
            <person name="Grigoriev I.V."/>
            <person name="Hibbett D."/>
            <person name="Nagy L.G."/>
            <person name="Martin F.M."/>
        </authorList>
    </citation>
    <scope>NUCLEOTIDE SEQUENCE</scope>
    <source>
        <strain evidence="2">UH-Tt-Lm1</strain>
    </source>
</reference>
<name>A0A9P6H7G6_9AGAM</name>
<comment type="caution">
    <text evidence="2">The sequence shown here is derived from an EMBL/GenBank/DDBJ whole genome shotgun (WGS) entry which is preliminary data.</text>
</comment>
<evidence type="ECO:0000313" key="3">
    <source>
        <dbReference type="Proteomes" id="UP000736335"/>
    </source>
</evidence>
<dbReference type="AlphaFoldDB" id="A0A9P6H7G6"/>
<protein>
    <submittedName>
        <fullName evidence="2">Uncharacterized protein</fullName>
    </submittedName>
</protein>
<evidence type="ECO:0000256" key="1">
    <source>
        <dbReference type="SAM" id="MobiDB-lite"/>
    </source>
</evidence>
<proteinExistence type="predicted"/>
<dbReference type="EMBL" id="WIUZ02000015">
    <property type="protein sequence ID" value="KAF9780734.1"/>
    <property type="molecule type" value="Genomic_DNA"/>
</dbReference>